<dbReference type="AlphaFoldDB" id="A0A017S1H4"/>
<proteinExistence type="predicted"/>
<dbReference type="PANTHER" id="PTHR34384:SF5">
    <property type="entry name" value="L-2,3-DIAMINOPROPANOATE--CITRATE LIGASE"/>
    <property type="match status" value="1"/>
</dbReference>
<dbReference type="InterPro" id="IPR022770">
    <property type="entry name" value="IucA/IucC-like_C"/>
</dbReference>
<keyword evidence="3" id="KW-1185">Reference proteome</keyword>
<gene>
    <name evidence="2" type="ORF">EURHEDRAFT_466036</name>
</gene>
<accession>A0A017S1H4</accession>
<dbReference type="GO" id="GO:0003824">
    <property type="term" value="F:catalytic activity"/>
    <property type="evidence" value="ECO:0007669"/>
    <property type="project" value="UniProtKB-ARBA"/>
</dbReference>
<dbReference type="EMBL" id="KK088451">
    <property type="protein sequence ID" value="EYE90903.1"/>
    <property type="molecule type" value="Genomic_DNA"/>
</dbReference>
<protein>
    <recommendedName>
        <fullName evidence="1">Aerobactin siderophore biosynthesis IucA/IucC-like C-terminal domain-containing protein</fullName>
    </recommendedName>
</protein>
<evidence type="ECO:0000313" key="3">
    <source>
        <dbReference type="Proteomes" id="UP000019804"/>
    </source>
</evidence>
<dbReference type="Proteomes" id="UP000019804">
    <property type="component" value="Unassembled WGS sequence"/>
</dbReference>
<dbReference type="PANTHER" id="PTHR34384">
    <property type="entry name" value="L-2,3-DIAMINOPROPANOATE--CITRATE LIGASE"/>
    <property type="match status" value="1"/>
</dbReference>
<dbReference type="GO" id="GO:0019290">
    <property type="term" value="P:siderophore biosynthetic process"/>
    <property type="evidence" value="ECO:0007669"/>
    <property type="project" value="InterPro"/>
</dbReference>
<evidence type="ECO:0000313" key="2">
    <source>
        <dbReference type="EMBL" id="EYE90903.1"/>
    </source>
</evidence>
<dbReference type="InterPro" id="IPR037455">
    <property type="entry name" value="LucA/IucC-like"/>
</dbReference>
<organism evidence="2 3">
    <name type="scientific">Aspergillus ruber (strain CBS 135680)</name>
    <dbReference type="NCBI Taxonomy" id="1388766"/>
    <lineage>
        <taxon>Eukaryota</taxon>
        <taxon>Fungi</taxon>
        <taxon>Dikarya</taxon>
        <taxon>Ascomycota</taxon>
        <taxon>Pezizomycotina</taxon>
        <taxon>Eurotiomycetes</taxon>
        <taxon>Eurotiomycetidae</taxon>
        <taxon>Eurotiales</taxon>
        <taxon>Aspergillaceae</taxon>
        <taxon>Aspergillus</taxon>
        <taxon>Aspergillus subgen. Aspergillus</taxon>
    </lineage>
</organism>
<name>A0A017S1H4_ASPRC</name>
<dbReference type="OrthoDB" id="2117718at2759"/>
<evidence type="ECO:0000259" key="1">
    <source>
        <dbReference type="Pfam" id="PF06276"/>
    </source>
</evidence>
<dbReference type="Pfam" id="PF06276">
    <property type="entry name" value="FhuF"/>
    <property type="match status" value="1"/>
</dbReference>
<dbReference type="RefSeq" id="XP_040634593.1">
    <property type="nucleotide sequence ID" value="XM_040785064.1"/>
</dbReference>
<reference evidence="3" key="1">
    <citation type="journal article" date="2014" name="Nat. Commun.">
        <title>Genomic adaptations of the halophilic Dead Sea filamentous fungus Eurotium rubrum.</title>
        <authorList>
            <person name="Kis-Papo T."/>
            <person name="Weig A.R."/>
            <person name="Riley R."/>
            <person name="Persoh D."/>
            <person name="Salamov A."/>
            <person name="Sun H."/>
            <person name="Lipzen A."/>
            <person name="Wasser S.P."/>
            <person name="Rambold G."/>
            <person name="Grigoriev I.V."/>
            <person name="Nevo E."/>
        </authorList>
    </citation>
    <scope>NUCLEOTIDE SEQUENCE [LARGE SCALE GENOMIC DNA]</scope>
    <source>
        <strain evidence="3">CBS 135680</strain>
    </source>
</reference>
<feature type="domain" description="Aerobactin siderophore biosynthesis IucA/IucC-like C-terminal" evidence="1">
    <location>
        <begin position="41"/>
        <end position="198"/>
    </location>
</feature>
<sequence>RAERNGEALVIAAALIERPCQGSQVYAERLFGLDTLDQKWDWFRRYTRCLFQLTIPPLVDYGIGLEAHGQNMVVRVNRDTLAIQGFALRDLGGSRIHNPTFTAHKFNFDTLARGNNPIFMDDIIKVWDRIHHVVLQNHIGYLMDALGLDKHGGWPIVREELRSVLDDGEGGRGREVYEHFLKKEMAFKCFLKTRLADNTWHVSIDHYSELCGLN</sequence>
<dbReference type="GeneID" id="63700188"/>
<dbReference type="Gene3D" id="1.10.510.40">
    <property type="match status" value="1"/>
</dbReference>
<dbReference type="STRING" id="1388766.A0A017S1H4"/>
<dbReference type="HOGENOM" id="CLU_1291668_0_0_1"/>
<feature type="non-terminal residue" evidence="2">
    <location>
        <position position="1"/>
    </location>
</feature>